<dbReference type="Gramene" id="Os06t0558766-00">
    <property type="protein sequence ID" value="Os06t0558766-00"/>
    <property type="gene ID" value="Os06g0558766"/>
</dbReference>
<dbReference type="GO" id="GO:1990817">
    <property type="term" value="F:poly(A) RNA polymerase activity"/>
    <property type="evidence" value="ECO:0007669"/>
    <property type="project" value="UniProtKB-EC"/>
</dbReference>
<accession>A0A0P0WXU0</accession>
<dbReference type="InterPro" id="IPR048840">
    <property type="entry name" value="PolA_pol_NTPase"/>
</dbReference>
<dbReference type="FunFam" id="3.30.460.10:FF:000002">
    <property type="entry name" value="Poly(A) polymerase alpha, putative"/>
    <property type="match status" value="1"/>
</dbReference>
<evidence type="ECO:0000259" key="13">
    <source>
        <dbReference type="Pfam" id="PF20750"/>
    </source>
</evidence>
<dbReference type="Proteomes" id="UP000059680">
    <property type="component" value="Chromosome 6"/>
</dbReference>
<sequence length="232" mass="25712">MAACNAAAAAAVAEQPQKQYGITKPISLAEPAEVDLQKTAELEKFLVEAGLYESPEESARREEVLGELDKIVKDWVKQLTSQRGYTDQMVEEANAVLFTFGSYRLGVHGPGADIDTLCVGPSYVNREEDFFIVLHDILAQTEEVTELQPVPDAHVPVMKFKFHGISIDLLYASVSLLVVPPDLDISQGSVLYDVDEVTVRSLNGCRVADQILRLVPNVENFRTTLRCLKYWA</sequence>
<comment type="subcellular location">
    <subcellularLocation>
        <location evidence="3">Nucleus</location>
    </subcellularLocation>
</comment>
<dbReference type="STRING" id="39947.A0A0P0WXU0"/>
<dbReference type="GO" id="GO:0006397">
    <property type="term" value="P:mRNA processing"/>
    <property type="evidence" value="ECO:0007669"/>
    <property type="project" value="UniProtKB-KW"/>
</dbReference>
<dbReference type="Gene3D" id="3.30.460.10">
    <property type="entry name" value="Beta Polymerase, domain 2"/>
    <property type="match status" value="1"/>
</dbReference>
<keyword evidence="6" id="KW-0507">mRNA processing</keyword>
<evidence type="ECO:0000256" key="4">
    <source>
        <dbReference type="ARBA" id="ARBA00010912"/>
    </source>
</evidence>
<name>A0A0P0WXU0_ORYSJ</name>
<evidence type="ECO:0000256" key="2">
    <source>
        <dbReference type="ARBA" id="ARBA00001946"/>
    </source>
</evidence>
<comment type="cofactor">
    <cofactor evidence="2">
        <name>Mg(2+)</name>
        <dbReference type="ChEBI" id="CHEBI:18420"/>
    </cofactor>
</comment>
<evidence type="ECO:0000256" key="7">
    <source>
        <dbReference type="ARBA" id="ARBA00022679"/>
    </source>
</evidence>
<reference evidence="14 15" key="2">
    <citation type="journal article" date="2013" name="Plant Cell Physiol.">
        <title>Rice Annotation Project Database (RAP-DB): an integrative and interactive database for rice genomics.</title>
        <authorList>
            <person name="Sakai H."/>
            <person name="Lee S.S."/>
            <person name="Tanaka T."/>
            <person name="Numa H."/>
            <person name="Kim J."/>
            <person name="Kawahara Y."/>
            <person name="Wakimoto H."/>
            <person name="Yang C.C."/>
            <person name="Iwamoto M."/>
            <person name="Abe T."/>
            <person name="Yamada Y."/>
            <person name="Muto A."/>
            <person name="Inokuchi H."/>
            <person name="Ikemura T."/>
            <person name="Matsumoto T."/>
            <person name="Sasaki T."/>
            <person name="Itoh T."/>
        </authorList>
    </citation>
    <scope>NUCLEOTIDE SEQUENCE [LARGE SCALE GENOMIC DNA]</scope>
    <source>
        <strain evidence="15">cv. Nipponbare</strain>
    </source>
</reference>
<keyword evidence="7" id="KW-0808">Transferase</keyword>
<dbReference type="OMA" id="ELEYSEC"/>
<feature type="domain" description="Poly(A) polymerase nucleotidyltransferase" evidence="13">
    <location>
        <begin position="21"/>
        <end position="215"/>
    </location>
</feature>
<dbReference type="PaxDb" id="39947-A0A0P0WXU0"/>
<keyword evidence="10" id="KW-0067">ATP-binding</keyword>
<dbReference type="GO" id="GO:0005634">
    <property type="term" value="C:nucleus"/>
    <property type="evidence" value="ECO:0007669"/>
    <property type="project" value="UniProtKB-SubCell"/>
</dbReference>
<evidence type="ECO:0000313" key="15">
    <source>
        <dbReference type="Proteomes" id="UP000059680"/>
    </source>
</evidence>
<dbReference type="Pfam" id="PF20750">
    <property type="entry name" value="PAP_NTPase"/>
    <property type="match status" value="1"/>
</dbReference>
<evidence type="ECO:0000256" key="11">
    <source>
        <dbReference type="ARBA" id="ARBA00022842"/>
    </source>
</evidence>
<dbReference type="PANTHER" id="PTHR10682:SF22">
    <property type="entry name" value="POLYNUCLEOTIDE ADENYLYLTRANSFERASE"/>
    <property type="match status" value="1"/>
</dbReference>
<dbReference type="PANTHER" id="PTHR10682">
    <property type="entry name" value="POLY A POLYMERASE"/>
    <property type="match status" value="1"/>
</dbReference>
<dbReference type="SUPFAM" id="SSF81301">
    <property type="entry name" value="Nucleotidyltransferase"/>
    <property type="match status" value="1"/>
</dbReference>
<comment type="cofactor">
    <cofactor evidence="1">
        <name>Mn(2+)</name>
        <dbReference type="ChEBI" id="CHEBI:29035"/>
    </cofactor>
</comment>
<reference evidence="15" key="1">
    <citation type="journal article" date="2005" name="Nature">
        <title>The map-based sequence of the rice genome.</title>
        <authorList>
            <consortium name="International rice genome sequencing project (IRGSP)"/>
            <person name="Matsumoto T."/>
            <person name="Wu J."/>
            <person name="Kanamori H."/>
            <person name="Katayose Y."/>
            <person name="Fujisawa M."/>
            <person name="Namiki N."/>
            <person name="Mizuno H."/>
            <person name="Yamamoto K."/>
            <person name="Antonio B.A."/>
            <person name="Baba T."/>
            <person name="Sakata K."/>
            <person name="Nagamura Y."/>
            <person name="Aoki H."/>
            <person name="Arikawa K."/>
            <person name="Arita K."/>
            <person name="Bito T."/>
            <person name="Chiden Y."/>
            <person name="Fujitsuka N."/>
            <person name="Fukunaka R."/>
            <person name="Hamada M."/>
            <person name="Harada C."/>
            <person name="Hayashi A."/>
            <person name="Hijishita S."/>
            <person name="Honda M."/>
            <person name="Hosokawa S."/>
            <person name="Ichikawa Y."/>
            <person name="Idonuma A."/>
            <person name="Iijima M."/>
            <person name="Ikeda M."/>
            <person name="Ikeno M."/>
            <person name="Ito K."/>
            <person name="Ito S."/>
            <person name="Ito T."/>
            <person name="Ito Y."/>
            <person name="Ito Y."/>
            <person name="Iwabuchi A."/>
            <person name="Kamiya K."/>
            <person name="Karasawa W."/>
            <person name="Kurita K."/>
            <person name="Katagiri S."/>
            <person name="Kikuta A."/>
            <person name="Kobayashi H."/>
            <person name="Kobayashi N."/>
            <person name="Machita K."/>
            <person name="Maehara T."/>
            <person name="Masukawa M."/>
            <person name="Mizubayashi T."/>
            <person name="Mukai Y."/>
            <person name="Nagasaki H."/>
            <person name="Nagata Y."/>
            <person name="Naito S."/>
            <person name="Nakashima M."/>
            <person name="Nakama Y."/>
            <person name="Nakamichi Y."/>
            <person name="Nakamura M."/>
            <person name="Meguro A."/>
            <person name="Negishi M."/>
            <person name="Ohta I."/>
            <person name="Ohta T."/>
            <person name="Okamoto M."/>
            <person name="Ono N."/>
            <person name="Saji S."/>
            <person name="Sakaguchi M."/>
            <person name="Sakai K."/>
            <person name="Shibata M."/>
            <person name="Shimokawa T."/>
            <person name="Song J."/>
            <person name="Takazaki Y."/>
            <person name="Terasawa K."/>
            <person name="Tsugane M."/>
            <person name="Tsuji K."/>
            <person name="Ueda S."/>
            <person name="Waki K."/>
            <person name="Yamagata H."/>
            <person name="Yamamoto M."/>
            <person name="Yamamoto S."/>
            <person name="Yamane H."/>
            <person name="Yoshiki S."/>
            <person name="Yoshihara R."/>
            <person name="Yukawa K."/>
            <person name="Zhong H."/>
            <person name="Yano M."/>
            <person name="Yuan Q."/>
            <person name="Ouyang S."/>
            <person name="Liu J."/>
            <person name="Jones K.M."/>
            <person name="Gansberger K."/>
            <person name="Moffat K."/>
            <person name="Hill J."/>
            <person name="Bera J."/>
            <person name="Fadrosh D."/>
            <person name="Jin S."/>
            <person name="Johri S."/>
            <person name="Kim M."/>
            <person name="Overton L."/>
            <person name="Reardon M."/>
            <person name="Tsitrin T."/>
            <person name="Vuong H."/>
            <person name="Weaver B."/>
            <person name="Ciecko A."/>
            <person name="Tallon L."/>
            <person name="Jackson J."/>
            <person name="Pai G."/>
            <person name="Aken S.V."/>
            <person name="Utterback T."/>
            <person name="Reidmuller S."/>
            <person name="Feldblyum T."/>
            <person name="Hsiao J."/>
            <person name="Zismann V."/>
            <person name="Iobst S."/>
            <person name="de Vazeille A.R."/>
            <person name="Buell C.R."/>
            <person name="Ying K."/>
            <person name="Li Y."/>
            <person name="Lu T."/>
            <person name="Huang Y."/>
            <person name="Zhao Q."/>
            <person name="Feng Q."/>
            <person name="Zhang L."/>
            <person name="Zhu J."/>
            <person name="Weng Q."/>
            <person name="Mu J."/>
            <person name="Lu Y."/>
            <person name="Fan D."/>
            <person name="Liu Y."/>
            <person name="Guan J."/>
            <person name="Zhang Y."/>
            <person name="Yu S."/>
            <person name="Liu X."/>
            <person name="Zhang Y."/>
            <person name="Hong G."/>
            <person name="Han B."/>
            <person name="Choisne N."/>
            <person name="Demange N."/>
            <person name="Orjeda G."/>
            <person name="Samain S."/>
            <person name="Cattolico L."/>
            <person name="Pelletier E."/>
            <person name="Couloux A."/>
            <person name="Segurens B."/>
            <person name="Wincker P."/>
            <person name="D'Hont A."/>
            <person name="Scarpelli C."/>
            <person name="Weissenbach J."/>
            <person name="Salanoubat M."/>
            <person name="Quetier F."/>
            <person name="Yu Y."/>
            <person name="Kim H.R."/>
            <person name="Rambo T."/>
            <person name="Currie J."/>
            <person name="Collura K."/>
            <person name="Luo M."/>
            <person name="Yang T."/>
            <person name="Ammiraju J.S.S."/>
            <person name="Engler F."/>
            <person name="Soderlund C."/>
            <person name="Wing R.A."/>
            <person name="Palmer L.E."/>
            <person name="de la Bastide M."/>
            <person name="Spiegel L."/>
            <person name="Nascimento L."/>
            <person name="Zutavern T."/>
            <person name="O'Shaughnessy A."/>
            <person name="Dike S."/>
            <person name="Dedhia N."/>
            <person name="Preston R."/>
            <person name="Balija V."/>
            <person name="McCombie W.R."/>
            <person name="Chow T."/>
            <person name="Chen H."/>
            <person name="Chung M."/>
            <person name="Chen C."/>
            <person name="Shaw J."/>
            <person name="Wu H."/>
            <person name="Hsiao K."/>
            <person name="Chao Y."/>
            <person name="Chu M."/>
            <person name="Cheng C."/>
            <person name="Hour A."/>
            <person name="Lee P."/>
            <person name="Lin S."/>
            <person name="Lin Y."/>
            <person name="Liou J."/>
            <person name="Liu S."/>
            <person name="Hsing Y."/>
            <person name="Raghuvanshi S."/>
            <person name="Mohanty A."/>
            <person name="Bharti A.K."/>
            <person name="Gaur A."/>
            <person name="Gupta V."/>
            <person name="Kumar D."/>
            <person name="Ravi V."/>
            <person name="Vij S."/>
            <person name="Kapur A."/>
            <person name="Khurana P."/>
            <person name="Khurana P."/>
            <person name="Khurana J.P."/>
            <person name="Tyagi A.K."/>
            <person name="Gaikwad K."/>
            <person name="Singh A."/>
            <person name="Dalal V."/>
            <person name="Srivastava S."/>
            <person name="Dixit A."/>
            <person name="Pal A.K."/>
            <person name="Ghazi I.A."/>
            <person name="Yadav M."/>
            <person name="Pandit A."/>
            <person name="Bhargava A."/>
            <person name="Sureshbabu K."/>
            <person name="Batra K."/>
            <person name="Sharma T.R."/>
            <person name="Mohapatra T."/>
            <person name="Singh N.K."/>
            <person name="Messing J."/>
            <person name="Nelson A.B."/>
            <person name="Fuks G."/>
            <person name="Kavchok S."/>
            <person name="Keizer G."/>
            <person name="Linton E."/>
            <person name="Llaca V."/>
            <person name="Song R."/>
            <person name="Tanyolac B."/>
            <person name="Young S."/>
            <person name="Ho-Il K."/>
            <person name="Hahn J.H."/>
            <person name="Sangsakoo G."/>
            <person name="Vanavichit A."/>
            <person name="de Mattos Luiz.A.T."/>
            <person name="Zimmer P.D."/>
            <person name="Malone G."/>
            <person name="Dellagostin O."/>
            <person name="de Oliveira A.C."/>
            <person name="Bevan M."/>
            <person name="Bancroft I."/>
            <person name="Minx P."/>
            <person name="Cordum H."/>
            <person name="Wilson R."/>
            <person name="Cheng Z."/>
            <person name="Jin W."/>
            <person name="Jiang J."/>
            <person name="Leong S.A."/>
            <person name="Iwama H."/>
            <person name="Gojobori T."/>
            <person name="Itoh T."/>
            <person name="Niimura Y."/>
            <person name="Fujii Y."/>
            <person name="Habara T."/>
            <person name="Sakai H."/>
            <person name="Sato Y."/>
            <person name="Wilson G."/>
            <person name="Kumar K."/>
            <person name="McCouch S."/>
            <person name="Juretic N."/>
            <person name="Hoen D."/>
            <person name="Wright S."/>
            <person name="Bruskiewich R."/>
            <person name="Bureau T."/>
            <person name="Miyao A."/>
            <person name="Hirochika H."/>
            <person name="Nishikawa T."/>
            <person name="Kadowaki K."/>
            <person name="Sugiura M."/>
            <person name="Burr B."/>
            <person name="Sasaki T."/>
        </authorList>
    </citation>
    <scope>NUCLEOTIDE SEQUENCE [LARGE SCALE GENOMIC DNA]</scope>
    <source>
        <strain evidence="15">cv. Nipponbare</strain>
    </source>
</reference>
<dbReference type="EC" id="2.7.7.19" evidence="5"/>
<keyword evidence="12" id="KW-0539">Nucleus</keyword>
<dbReference type="eggNOG" id="KOG2245">
    <property type="taxonomic scope" value="Eukaryota"/>
</dbReference>
<dbReference type="AlphaFoldDB" id="A0A0P0WXU0"/>
<evidence type="ECO:0000256" key="8">
    <source>
        <dbReference type="ARBA" id="ARBA00022723"/>
    </source>
</evidence>
<reference evidence="14 15" key="3">
    <citation type="journal article" date="2013" name="Rice">
        <title>Improvement of the Oryza sativa Nipponbare reference genome using next generation sequence and optical map data.</title>
        <authorList>
            <person name="Kawahara Y."/>
            <person name="de la Bastide M."/>
            <person name="Hamilton J.P."/>
            <person name="Kanamori H."/>
            <person name="McCombie W.R."/>
            <person name="Ouyang S."/>
            <person name="Schwartz D.C."/>
            <person name="Tanaka T."/>
            <person name="Wu J."/>
            <person name="Zhou S."/>
            <person name="Childs K.L."/>
            <person name="Davidson R.M."/>
            <person name="Lin H."/>
            <person name="Quesada-Ocampo L."/>
            <person name="Vaillancourt B."/>
            <person name="Sakai H."/>
            <person name="Lee S.S."/>
            <person name="Kim J."/>
            <person name="Numa H."/>
            <person name="Itoh T."/>
            <person name="Buell C.R."/>
            <person name="Matsumoto T."/>
        </authorList>
    </citation>
    <scope>NUCLEOTIDE SEQUENCE [LARGE SCALE GENOMIC DNA]</scope>
    <source>
        <strain evidence="15">cv. Nipponbare</strain>
    </source>
</reference>
<feature type="non-terminal residue" evidence="14">
    <location>
        <position position="1"/>
    </location>
</feature>
<evidence type="ECO:0000256" key="3">
    <source>
        <dbReference type="ARBA" id="ARBA00004123"/>
    </source>
</evidence>
<dbReference type="InterPro" id="IPR043519">
    <property type="entry name" value="NT_sf"/>
</dbReference>
<dbReference type="SMR" id="A0A0P0WXU0"/>
<keyword evidence="16" id="KW-1267">Proteomics identification</keyword>
<evidence type="ECO:0000256" key="1">
    <source>
        <dbReference type="ARBA" id="ARBA00001936"/>
    </source>
</evidence>
<evidence type="ECO:0000313" key="14">
    <source>
        <dbReference type="EMBL" id="BAS98238.1"/>
    </source>
</evidence>
<dbReference type="CDD" id="cd05402">
    <property type="entry name" value="NT_PAP_TUTase"/>
    <property type="match status" value="1"/>
</dbReference>
<evidence type="ECO:0000256" key="9">
    <source>
        <dbReference type="ARBA" id="ARBA00022741"/>
    </source>
</evidence>
<proteinExistence type="evidence at protein level"/>
<comment type="similarity">
    <text evidence="4">Belongs to the poly(A) polymerase family.</text>
</comment>
<keyword evidence="11" id="KW-0460">Magnesium</keyword>
<evidence type="ECO:0000256" key="6">
    <source>
        <dbReference type="ARBA" id="ARBA00022664"/>
    </source>
</evidence>
<dbReference type="GO" id="GO:0005524">
    <property type="term" value="F:ATP binding"/>
    <property type="evidence" value="ECO:0007669"/>
    <property type="project" value="UniProtKB-KW"/>
</dbReference>
<evidence type="ECO:0000256" key="12">
    <source>
        <dbReference type="ARBA" id="ARBA00023242"/>
    </source>
</evidence>
<keyword evidence="9" id="KW-0547">Nucleotide-binding</keyword>
<gene>
    <name evidence="14" type="ordered locus">Os06g0558766</name>
    <name evidence="14" type="ORF">OSNPB_060558766</name>
</gene>
<keyword evidence="15" id="KW-1185">Reference proteome</keyword>
<dbReference type="InParanoid" id="A0A0P0WXU0"/>
<dbReference type="GO" id="GO:0046872">
    <property type="term" value="F:metal ion binding"/>
    <property type="evidence" value="ECO:0007669"/>
    <property type="project" value="UniProtKB-KW"/>
</dbReference>
<evidence type="ECO:0000256" key="5">
    <source>
        <dbReference type="ARBA" id="ARBA00012388"/>
    </source>
</evidence>
<organism evidence="14 15">
    <name type="scientific">Oryza sativa subsp. japonica</name>
    <name type="common">Rice</name>
    <dbReference type="NCBI Taxonomy" id="39947"/>
    <lineage>
        <taxon>Eukaryota</taxon>
        <taxon>Viridiplantae</taxon>
        <taxon>Streptophyta</taxon>
        <taxon>Embryophyta</taxon>
        <taxon>Tracheophyta</taxon>
        <taxon>Spermatophyta</taxon>
        <taxon>Magnoliopsida</taxon>
        <taxon>Liliopsida</taxon>
        <taxon>Poales</taxon>
        <taxon>Poaceae</taxon>
        <taxon>BOP clade</taxon>
        <taxon>Oryzoideae</taxon>
        <taxon>Oryzeae</taxon>
        <taxon>Oryzinae</taxon>
        <taxon>Oryza</taxon>
        <taxon>Oryza sativa</taxon>
    </lineage>
</organism>
<keyword evidence="8" id="KW-0479">Metal-binding</keyword>
<dbReference type="EMBL" id="AP014962">
    <property type="protein sequence ID" value="BAS98238.1"/>
    <property type="molecule type" value="Genomic_DNA"/>
</dbReference>
<protein>
    <recommendedName>
        <fullName evidence="5">polynucleotide adenylyltransferase</fullName>
        <ecNumber evidence="5">2.7.7.19</ecNumber>
    </recommendedName>
</protein>
<evidence type="ECO:0000256" key="10">
    <source>
        <dbReference type="ARBA" id="ARBA00022840"/>
    </source>
</evidence>
<evidence type="ECO:0007829" key="16">
    <source>
        <dbReference type="PeptideAtlas" id="A0A0P0WXU0"/>
    </source>
</evidence>